<name>A0ABD5Z510_9EURY</name>
<keyword evidence="1" id="KW-0812">Transmembrane</keyword>
<dbReference type="EMBL" id="JBHTAR010000011">
    <property type="protein sequence ID" value="MFC7200159.1"/>
    <property type="molecule type" value="Genomic_DNA"/>
</dbReference>
<evidence type="ECO:0000313" key="4">
    <source>
        <dbReference type="Proteomes" id="UP001596447"/>
    </source>
</evidence>
<gene>
    <name evidence="3" type="ORF">ACFQJ9_12185</name>
</gene>
<protein>
    <recommendedName>
        <fullName evidence="2">DUF7313 domain-containing protein</fullName>
    </recommendedName>
</protein>
<reference evidence="3 4" key="1">
    <citation type="journal article" date="2019" name="Int. J. Syst. Evol. Microbiol.">
        <title>The Global Catalogue of Microorganisms (GCM) 10K type strain sequencing project: providing services to taxonomists for standard genome sequencing and annotation.</title>
        <authorList>
            <consortium name="The Broad Institute Genomics Platform"/>
            <consortium name="The Broad Institute Genome Sequencing Center for Infectious Disease"/>
            <person name="Wu L."/>
            <person name="Ma J."/>
        </authorList>
    </citation>
    <scope>NUCLEOTIDE SEQUENCE [LARGE SCALE GENOMIC DNA]</scope>
    <source>
        <strain evidence="3 4">XZGYJ-43</strain>
    </source>
</reference>
<keyword evidence="4" id="KW-1185">Reference proteome</keyword>
<dbReference type="RefSeq" id="WP_279526948.1">
    <property type="nucleotide sequence ID" value="NZ_CP122312.1"/>
</dbReference>
<evidence type="ECO:0000256" key="1">
    <source>
        <dbReference type="SAM" id="Phobius"/>
    </source>
</evidence>
<feature type="transmembrane region" description="Helical" evidence="1">
    <location>
        <begin position="19"/>
        <end position="37"/>
    </location>
</feature>
<feature type="domain" description="DUF7313" evidence="2">
    <location>
        <begin position="5"/>
        <end position="148"/>
    </location>
</feature>
<proteinExistence type="predicted"/>
<comment type="caution">
    <text evidence="3">The sequence shown here is derived from an EMBL/GenBank/DDBJ whole genome shotgun (WGS) entry which is preliminary data.</text>
</comment>
<feature type="transmembrane region" description="Helical" evidence="1">
    <location>
        <begin position="82"/>
        <end position="99"/>
    </location>
</feature>
<dbReference type="AlphaFoldDB" id="A0ABD5Z510"/>
<keyword evidence="1" id="KW-0472">Membrane</keyword>
<sequence>MIDQSVAIFGPLDRVVGPYAGYVVLAFAVLTFLTRKLQHDHVVEQAASADDVEQASRHPVHSVALGGFVVTSFYYLTLHHHSGIVMATLAVGVFLTDFFEIEARSVEIREGHDLERPKAAMVAGVIALLYASYITLFVFVKDYWNMVV</sequence>
<dbReference type="InterPro" id="IPR055737">
    <property type="entry name" value="DUF7313"/>
</dbReference>
<feature type="transmembrane region" description="Helical" evidence="1">
    <location>
        <begin position="119"/>
        <end position="140"/>
    </location>
</feature>
<dbReference type="Pfam" id="PF23995">
    <property type="entry name" value="DUF7313"/>
    <property type="match status" value="1"/>
</dbReference>
<dbReference type="Proteomes" id="UP001596447">
    <property type="component" value="Unassembled WGS sequence"/>
</dbReference>
<organism evidence="3 4">
    <name type="scientific">Halospeciosus flavus</name>
    <dbReference type="NCBI Taxonomy" id="3032283"/>
    <lineage>
        <taxon>Archaea</taxon>
        <taxon>Methanobacteriati</taxon>
        <taxon>Methanobacteriota</taxon>
        <taxon>Stenosarchaea group</taxon>
        <taxon>Halobacteria</taxon>
        <taxon>Halobacteriales</taxon>
        <taxon>Halobacteriaceae</taxon>
        <taxon>Halospeciosus</taxon>
    </lineage>
</organism>
<keyword evidence="1" id="KW-1133">Transmembrane helix</keyword>
<evidence type="ECO:0000313" key="3">
    <source>
        <dbReference type="EMBL" id="MFC7200159.1"/>
    </source>
</evidence>
<accession>A0ABD5Z510</accession>
<evidence type="ECO:0000259" key="2">
    <source>
        <dbReference type="Pfam" id="PF23995"/>
    </source>
</evidence>